<feature type="compositionally biased region" description="Acidic residues" evidence="1">
    <location>
        <begin position="57"/>
        <end position="67"/>
    </location>
</feature>
<evidence type="ECO:0000313" key="3">
    <source>
        <dbReference type="EMBL" id="KAG5673354.1"/>
    </source>
</evidence>
<dbReference type="OrthoDB" id="21120at2759"/>
<feature type="compositionally biased region" description="Basic residues" evidence="1">
    <location>
        <begin position="1"/>
        <end position="15"/>
    </location>
</feature>
<feature type="domain" description="Casein kinase substrate phosphoprotein PP28" evidence="2">
    <location>
        <begin position="82"/>
        <end position="174"/>
    </location>
</feature>
<feature type="compositionally biased region" description="Basic and acidic residues" evidence="1">
    <location>
        <begin position="118"/>
        <end position="130"/>
    </location>
</feature>
<dbReference type="EMBL" id="JADBJN010000003">
    <property type="protein sequence ID" value="KAG5673354.1"/>
    <property type="molecule type" value="Genomic_DNA"/>
</dbReference>
<feature type="region of interest" description="Disordered" evidence="1">
    <location>
        <begin position="1"/>
        <end position="146"/>
    </location>
</feature>
<evidence type="ECO:0000259" key="2">
    <source>
        <dbReference type="Pfam" id="PF10252"/>
    </source>
</evidence>
<dbReference type="AlphaFoldDB" id="A0A9J6BUF0"/>
<gene>
    <name evidence="3" type="ORF">PVAND_003412</name>
</gene>
<accession>A0A9J6BUF0</accession>
<reference evidence="3" key="1">
    <citation type="submission" date="2021-03" db="EMBL/GenBank/DDBJ databases">
        <title>Chromosome level genome of the anhydrobiotic midge Polypedilum vanderplanki.</title>
        <authorList>
            <person name="Yoshida Y."/>
            <person name="Kikawada T."/>
            <person name="Gusev O."/>
        </authorList>
    </citation>
    <scope>NUCLEOTIDE SEQUENCE</scope>
    <source>
        <strain evidence="3">NIAS01</strain>
        <tissue evidence="3">Whole body or cell culture</tissue>
    </source>
</reference>
<evidence type="ECO:0000256" key="1">
    <source>
        <dbReference type="SAM" id="MobiDB-lite"/>
    </source>
</evidence>
<dbReference type="InterPro" id="IPR019380">
    <property type="entry name" value="Casein_kinase_sb_PP28"/>
</dbReference>
<sequence>MPRGKYVNHKGRNRHFTSPEELEQERKAEEMKKWRKKKANEDESEEEESGSEQGESGSEEDESDSDDDQKRKGVQDLIEIENPNRAPKKQNQKLKTLDAEGSAAGSSTSSKQQAPAELSRREREELERQQKQANYQKLHAQGKTEQARADLARLAIIRQQREEAAKLREQKRKETEEAKKK</sequence>
<protein>
    <recommendedName>
        <fullName evidence="2">Casein kinase substrate phosphoprotein PP28 domain-containing protein</fullName>
    </recommendedName>
</protein>
<feature type="compositionally biased region" description="Low complexity" evidence="1">
    <location>
        <begin position="101"/>
        <end position="110"/>
    </location>
</feature>
<proteinExistence type="predicted"/>
<comment type="caution">
    <text evidence="3">The sequence shown here is derived from an EMBL/GenBank/DDBJ whole genome shotgun (WGS) entry which is preliminary data.</text>
</comment>
<dbReference type="Proteomes" id="UP001107558">
    <property type="component" value="Chromosome 3"/>
</dbReference>
<evidence type="ECO:0000313" key="4">
    <source>
        <dbReference type="Proteomes" id="UP001107558"/>
    </source>
</evidence>
<dbReference type="PANTHER" id="PTHR22055">
    <property type="entry name" value="28 KDA HEAT- AND ACID-STABLE PHOSPHOPROTEIN PDGF-ASSOCIATED PROTEIN"/>
    <property type="match status" value="1"/>
</dbReference>
<name>A0A9J6BUF0_POLVA</name>
<organism evidence="3 4">
    <name type="scientific">Polypedilum vanderplanki</name>
    <name type="common">Sleeping chironomid midge</name>
    <dbReference type="NCBI Taxonomy" id="319348"/>
    <lineage>
        <taxon>Eukaryota</taxon>
        <taxon>Metazoa</taxon>
        <taxon>Ecdysozoa</taxon>
        <taxon>Arthropoda</taxon>
        <taxon>Hexapoda</taxon>
        <taxon>Insecta</taxon>
        <taxon>Pterygota</taxon>
        <taxon>Neoptera</taxon>
        <taxon>Endopterygota</taxon>
        <taxon>Diptera</taxon>
        <taxon>Nematocera</taxon>
        <taxon>Chironomoidea</taxon>
        <taxon>Chironomidae</taxon>
        <taxon>Chironominae</taxon>
        <taxon>Polypedilum</taxon>
        <taxon>Polypedilum</taxon>
    </lineage>
</organism>
<keyword evidence="4" id="KW-1185">Reference proteome</keyword>
<dbReference type="InterPro" id="IPR039876">
    <property type="entry name" value="HAP28"/>
</dbReference>
<dbReference type="Pfam" id="PF10252">
    <property type="entry name" value="PP28"/>
    <property type="match status" value="1"/>
</dbReference>